<evidence type="ECO:0000313" key="5">
    <source>
        <dbReference type="EMBL" id="KAL1131276.1"/>
    </source>
</evidence>
<evidence type="ECO:0000256" key="1">
    <source>
        <dbReference type="PROSITE-ProRule" id="PRU00047"/>
    </source>
</evidence>
<dbReference type="PROSITE" id="PS50158">
    <property type="entry name" value="ZF_CCHC"/>
    <property type="match status" value="1"/>
</dbReference>
<keyword evidence="1" id="KW-0863">Zinc-finger</keyword>
<dbReference type="AlphaFoldDB" id="A0ABD0YJ07"/>
<dbReference type="PANTHER" id="PTHR15838:SF1">
    <property type="entry name" value="ZINC FINGER CCHC DOMAIN-CONTAINING PROTEIN 17"/>
    <property type="match status" value="1"/>
</dbReference>
<organism evidence="5 6">
    <name type="scientific">Ranatra chinensis</name>
    <dbReference type="NCBI Taxonomy" id="642074"/>
    <lineage>
        <taxon>Eukaryota</taxon>
        <taxon>Metazoa</taxon>
        <taxon>Ecdysozoa</taxon>
        <taxon>Arthropoda</taxon>
        <taxon>Hexapoda</taxon>
        <taxon>Insecta</taxon>
        <taxon>Pterygota</taxon>
        <taxon>Neoptera</taxon>
        <taxon>Paraneoptera</taxon>
        <taxon>Hemiptera</taxon>
        <taxon>Heteroptera</taxon>
        <taxon>Panheteroptera</taxon>
        <taxon>Nepomorpha</taxon>
        <taxon>Nepidae</taxon>
        <taxon>Ranatrinae</taxon>
        <taxon>Ranatra</taxon>
    </lineage>
</organism>
<dbReference type="InterPro" id="IPR003029">
    <property type="entry name" value="S1_domain"/>
</dbReference>
<dbReference type="EMBL" id="JBFDAA010000006">
    <property type="protein sequence ID" value="KAL1131276.1"/>
    <property type="molecule type" value="Genomic_DNA"/>
</dbReference>
<evidence type="ECO:0000313" key="6">
    <source>
        <dbReference type="Proteomes" id="UP001558652"/>
    </source>
</evidence>
<feature type="compositionally biased region" description="Basic and acidic residues" evidence="2">
    <location>
        <begin position="161"/>
        <end position="170"/>
    </location>
</feature>
<comment type="caution">
    <text evidence="5">The sequence shown here is derived from an EMBL/GenBank/DDBJ whole genome shotgun (WGS) entry which is preliminary data.</text>
</comment>
<dbReference type="InterPro" id="IPR012340">
    <property type="entry name" value="NA-bd_OB-fold"/>
</dbReference>
<dbReference type="InterPro" id="IPR001878">
    <property type="entry name" value="Znf_CCHC"/>
</dbReference>
<keyword evidence="6" id="KW-1185">Reference proteome</keyword>
<keyword evidence="1" id="KW-0479">Metal-binding</keyword>
<dbReference type="PROSITE" id="PS50126">
    <property type="entry name" value="S1"/>
    <property type="match status" value="1"/>
</dbReference>
<feature type="compositionally biased region" description="Low complexity" evidence="2">
    <location>
        <begin position="192"/>
        <end position="205"/>
    </location>
</feature>
<gene>
    <name evidence="5" type="ORF">AAG570_010894</name>
</gene>
<dbReference type="SUPFAM" id="SSF50249">
    <property type="entry name" value="Nucleic acid-binding proteins"/>
    <property type="match status" value="1"/>
</dbReference>
<evidence type="ECO:0000256" key="2">
    <source>
        <dbReference type="SAM" id="MobiDB-lite"/>
    </source>
</evidence>
<dbReference type="PANTHER" id="PTHR15838">
    <property type="entry name" value="NUCLEOLAR PROTEIN OF 40 KDA"/>
    <property type="match status" value="1"/>
</dbReference>
<evidence type="ECO:0000259" key="4">
    <source>
        <dbReference type="PROSITE" id="PS50158"/>
    </source>
</evidence>
<keyword evidence="1" id="KW-0862">Zinc</keyword>
<feature type="domain" description="S1 motif" evidence="3">
    <location>
        <begin position="5"/>
        <end position="74"/>
    </location>
</feature>
<dbReference type="Gene3D" id="4.10.60.10">
    <property type="entry name" value="Zinc finger, CCHC-type"/>
    <property type="match status" value="1"/>
</dbReference>
<feature type="compositionally biased region" description="Basic residues" evidence="2">
    <location>
        <begin position="171"/>
        <end position="191"/>
    </location>
</feature>
<dbReference type="Gene3D" id="2.40.50.140">
    <property type="entry name" value="Nucleic acid-binding proteins"/>
    <property type="match status" value="1"/>
</dbReference>
<accession>A0ABD0YJ07</accession>
<dbReference type="GO" id="GO:0008270">
    <property type="term" value="F:zinc ion binding"/>
    <property type="evidence" value="ECO:0007669"/>
    <property type="project" value="UniProtKB-KW"/>
</dbReference>
<evidence type="ECO:0000259" key="3">
    <source>
        <dbReference type="PROSITE" id="PS50126"/>
    </source>
</evidence>
<sequence>REISFDILSRQVASSHNYGAFVKIPGGNLQGLVHRTQVSSTSVDDVTQVLQKGDRVWCKVFKITDDGKLSLSMKVVDQGNGTDLDPNGVIMHQDEQRRKTRPDYSKRNTIKLEAVLNTTCTKCGTRGHIANDCFKSPDGKTYELVSDGEDETVTSLQAPPEELKSEEAKKILHKRKKKEKKSKKKHKRKRSSSSSSNSSTSSSSSEVKIGFFTCYLLLKSIVGTKC</sequence>
<protein>
    <recommendedName>
        <fullName evidence="7">Nucleolar protein of 40 kDa</fullName>
    </recommendedName>
</protein>
<dbReference type="Pfam" id="PF00098">
    <property type="entry name" value="zf-CCHC"/>
    <property type="match status" value="1"/>
</dbReference>
<dbReference type="SMART" id="SM00316">
    <property type="entry name" value="S1"/>
    <property type="match status" value="1"/>
</dbReference>
<feature type="region of interest" description="Disordered" evidence="2">
    <location>
        <begin position="152"/>
        <end position="206"/>
    </location>
</feature>
<reference evidence="5 6" key="1">
    <citation type="submission" date="2024-07" db="EMBL/GenBank/DDBJ databases">
        <title>Chromosome-level genome assembly of the water stick insect Ranatra chinensis (Heteroptera: Nepidae).</title>
        <authorList>
            <person name="Liu X."/>
        </authorList>
    </citation>
    <scope>NUCLEOTIDE SEQUENCE [LARGE SCALE GENOMIC DNA]</scope>
    <source>
        <strain evidence="5">Cailab_2021Rc</strain>
        <tissue evidence="5">Muscle</tissue>
    </source>
</reference>
<feature type="non-terminal residue" evidence="5">
    <location>
        <position position="1"/>
    </location>
</feature>
<dbReference type="Proteomes" id="UP001558652">
    <property type="component" value="Unassembled WGS sequence"/>
</dbReference>
<dbReference type="SUPFAM" id="SSF57756">
    <property type="entry name" value="Retrovirus zinc finger-like domains"/>
    <property type="match status" value="1"/>
</dbReference>
<proteinExistence type="predicted"/>
<dbReference type="Pfam" id="PF00575">
    <property type="entry name" value="S1"/>
    <property type="match status" value="1"/>
</dbReference>
<name>A0ABD0YJ07_9HEMI</name>
<feature type="domain" description="CCHC-type" evidence="4">
    <location>
        <begin position="120"/>
        <end position="133"/>
    </location>
</feature>
<evidence type="ECO:0008006" key="7">
    <source>
        <dbReference type="Google" id="ProtNLM"/>
    </source>
</evidence>
<dbReference type="InterPro" id="IPR036875">
    <property type="entry name" value="Znf_CCHC_sf"/>
</dbReference>